<proteinExistence type="predicted"/>
<protein>
    <submittedName>
        <fullName evidence="1">Uncharacterized protein</fullName>
    </submittedName>
</protein>
<dbReference type="EMBL" id="CDMY01000293">
    <property type="protein sequence ID" value="CEL99966.1"/>
    <property type="molecule type" value="Genomic_DNA"/>
</dbReference>
<dbReference type="InParanoid" id="A0A0G4EQQ8"/>
<name>A0A0G4EQQ8_VITBC</name>
<dbReference type="AlphaFoldDB" id="A0A0G4EQQ8"/>
<gene>
    <name evidence="1" type="ORF">Vbra_4086</name>
</gene>
<keyword evidence="2" id="KW-1185">Reference proteome</keyword>
<dbReference type="VEuPathDB" id="CryptoDB:Vbra_4086"/>
<organism evidence="1 2">
    <name type="scientific">Vitrella brassicaformis (strain CCMP3155)</name>
    <dbReference type="NCBI Taxonomy" id="1169540"/>
    <lineage>
        <taxon>Eukaryota</taxon>
        <taxon>Sar</taxon>
        <taxon>Alveolata</taxon>
        <taxon>Colpodellida</taxon>
        <taxon>Vitrellaceae</taxon>
        <taxon>Vitrella</taxon>
    </lineage>
</organism>
<dbReference type="Proteomes" id="UP000041254">
    <property type="component" value="Unassembled WGS sequence"/>
</dbReference>
<accession>A0A0G4EQQ8</accession>
<reference evidence="1 2" key="1">
    <citation type="submission" date="2014-11" db="EMBL/GenBank/DDBJ databases">
        <authorList>
            <person name="Zhu J."/>
            <person name="Qi W."/>
            <person name="Song R."/>
        </authorList>
    </citation>
    <scope>NUCLEOTIDE SEQUENCE [LARGE SCALE GENOMIC DNA]</scope>
</reference>
<evidence type="ECO:0000313" key="2">
    <source>
        <dbReference type="Proteomes" id="UP000041254"/>
    </source>
</evidence>
<evidence type="ECO:0000313" key="1">
    <source>
        <dbReference type="EMBL" id="CEL99966.1"/>
    </source>
</evidence>
<sequence>MKGEHTHRRDSLPEDRSITFYLDGRTSSPIDLPVGFSLDKCTGKLNNTWFETFLTSHLGGGTQRKLSFATDTVAPRQLHRELQTPEDLRRWAELYISETHIEVGSPVPGGKGVYESVGELFD</sequence>